<protein>
    <recommendedName>
        <fullName evidence="2">Rhamnogalacturonase A/B/Epimerase-like pectate lyase domain-containing protein</fullName>
    </recommendedName>
</protein>
<feature type="signal peptide" evidence="1">
    <location>
        <begin position="1"/>
        <end position="23"/>
    </location>
</feature>
<comment type="caution">
    <text evidence="3">The sequence shown here is derived from an EMBL/GenBank/DDBJ whole genome shotgun (WGS) entry which is preliminary data.</text>
</comment>
<feature type="domain" description="Rhamnogalacturonase A/B/Epimerase-like pectate lyase" evidence="2">
    <location>
        <begin position="74"/>
        <end position="295"/>
    </location>
</feature>
<keyword evidence="1" id="KW-0732">Signal</keyword>
<sequence length="481" mass="51180">MGTSRIAIFFLVVGSFIITQVYGDNASPKGGDHFSRKHAHLQKMQMFKSSILQHDSNSVSLILQATPGPLVYHVTSYGADPTGKSDSTDAILRALSDALKGPGNGFLIDGIVNLGGARVDLDGGNYLISRPIQFPVAGKGNLVIHGGSLTASTNFPNDAYLIDLSPASNNGSGYNYEFITLRDLFLDSNFRGGGIQIVNSLRTNIDNCYVTHFNTTGILVEQGHETYIRYSYLGQHITAGGDHGERDFSGTGIVLNGNDNSVSDVVVFSAAVGIMVLGQANLISGVHCYNKATGFGGTGIYLKTPGLTQTRILNSYMDFTGIVAEDPVQLTISNSFFLGDAYILFKSIKGVANGVNVVDNMFSGSDKGIDIVQLDQSNGAFNQVDQVFIDRNNVKGMKVKSTVARGGVQGNGSSWTVDFNSVLVFPDSIKQVQYTFIANGASFPVHALRNVSGNKVVIQTDVGVDASVYITADQGGTSFSS</sequence>
<reference evidence="3 4" key="1">
    <citation type="journal article" date="2021" name="Comput. Struct. Biotechnol. J.">
        <title>De novo genome assembly of the potent medicinal plant Rehmannia glutinosa using nanopore technology.</title>
        <authorList>
            <person name="Ma L."/>
            <person name="Dong C."/>
            <person name="Song C."/>
            <person name="Wang X."/>
            <person name="Zheng X."/>
            <person name="Niu Y."/>
            <person name="Chen S."/>
            <person name="Feng W."/>
        </authorList>
    </citation>
    <scope>NUCLEOTIDE SEQUENCE [LARGE SCALE GENOMIC DNA]</scope>
    <source>
        <strain evidence="3">DH-2019</strain>
    </source>
</reference>
<dbReference type="Proteomes" id="UP001318860">
    <property type="component" value="Unassembled WGS sequence"/>
</dbReference>
<evidence type="ECO:0000256" key="1">
    <source>
        <dbReference type="SAM" id="SignalP"/>
    </source>
</evidence>
<dbReference type="PANTHER" id="PTHR33928">
    <property type="entry name" value="POLYGALACTURONASE QRT3"/>
    <property type="match status" value="1"/>
</dbReference>
<evidence type="ECO:0000313" key="4">
    <source>
        <dbReference type="Proteomes" id="UP001318860"/>
    </source>
</evidence>
<dbReference type="InterPro" id="IPR006626">
    <property type="entry name" value="PbH1"/>
</dbReference>
<accession>A0ABR0WRU7</accession>
<dbReference type="InterPro" id="IPR024535">
    <property type="entry name" value="RHGA/B-epi-like_pectate_lyase"/>
</dbReference>
<dbReference type="InterPro" id="IPR039279">
    <property type="entry name" value="QRT3-like"/>
</dbReference>
<dbReference type="PANTHER" id="PTHR33928:SF7">
    <property type="entry name" value="POLYGALACTURONASE QRT3"/>
    <property type="match status" value="1"/>
</dbReference>
<proteinExistence type="predicted"/>
<dbReference type="InterPro" id="IPR012334">
    <property type="entry name" value="Pectin_lyas_fold"/>
</dbReference>
<keyword evidence="4" id="KW-1185">Reference proteome</keyword>
<gene>
    <name evidence="3" type="ORF">DH2020_017758</name>
</gene>
<evidence type="ECO:0000259" key="2">
    <source>
        <dbReference type="Pfam" id="PF12708"/>
    </source>
</evidence>
<organism evidence="3 4">
    <name type="scientific">Rehmannia glutinosa</name>
    <name type="common">Chinese foxglove</name>
    <dbReference type="NCBI Taxonomy" id="99300"/>
    <lineage>
        <taxon>Eukaryota</taxon>
        <taxon>Viridiplantae</taxon>
        <taxon>Streptophyta</taxon>
        <taxon>Embryophyta</taxon>
        <taxon>Tracheophyta</taxon>
        <taxon>Spermatophyta</taxon>
        <taxon>Magnoliopsida</taxon>
        <taxon>eudicotyledons</taxon>
        <taxon>Gunneridae</taxon>
        <taxon>Pentapetalae</taxon>
        <taxon>asterids</taxon>
        <taxon>lamiids</taxon>
        <taxon>Lamiales</taxon>
        <taxon>Orobanchaceae</taxon>
        <taxon>Rehmannieae</taxon>
        <taxon>Rehmannia</taxon>
    </lineage>
</organism>
<dbReference type="SMART" id="SM00710">
    <property type="entry name" value="PbH1"/>
    <property type="match status" value="3"/>
</dbReference>
<dbReference type="SUPFAM" id="SSF51126">
    <property type="entry name" value="Pectin lyase-like"/>
    <property type="match status" value="1"/>
</dbReference>
<dbReference type="Gene3D" id="2.160.20.10">
    <property type="entry name" value="Single-stranded right-handed beta-helix, Pectin lyase-like"/>
    <property type="match status" value="1"/>
</dbReference>
<feature type="chain" id="PRO_5045082495" description="Rhamnogalacturonase A/B/Epimerase-like pectate lyase domain-containing protein" evidence="1">
    <location>
        <begin position="24"/>
        <end position="481"/>
    </location>
</feature>
<dbReference type="InterPro" id="IPR011050">
    <property type="entry name" value="Pectin_lyase_fold/virulence"/>
</dbReference>
<evidence type="ECO:0000313" key="3">
    <source>
        <dbReference type="EMBL" id="KAK6150233.1"/>
    </source>
</evidence>
<dbReference type="Pfam" id="PF12708">
    <property type="entry name" value="Pect-lyase_RHGA_epim"/>
    <property type="match status" value="1"/>
</dbReference>
<name>A0ABR0WRU7_REHGL</name>
<dbReference type="EMBL" id="JABTTQ020000009">
    <property type="protein sequence ID" value="KAK6150233.1"/>
    <property type="molecule type" value="Genomic_DNA"/>
</dbReference>